<dbReference type="Pfam" id="PF13302">
    <property type="entry name" value="Acetyltransf_3"/>
    <property type="match status" value="1"/>
</dbReference>
<evidence type="ECO:0000313" key="3">
    <source>
        <dbReference type="Proteomes" id="UP000288758"/>
    </source>
</evidence>
<dbReference type="InterPro" id="IPR016181">
    <property type="entry name" value="Acyl_CoA_acyltransferase"/>
</dbReference>
<protein>
    <submittedName>
        <fullName evidence="2">Acetyltransferase</fullName>
    </submittedName>
</protein>
<proteinExistence type="predicted"/>
<dbReference type="PANTHER" id="PTHR43610">
    <property type="entry name" value="BLL6696 PROTEIN"/>
    <property type="match status" value="1"/>
</dbReference>
<dbReference type="InterPro" id="IPR000182">
    <property type="entry name" value="GNAT_dom"/>
</dbReference>
<dbReference type="EMBL" id="CP034669">
    <property type="protein sequence ID" value="QAT82594.1"/>
    <property type="molecule type" value="Genomic_DNA"/>
</dbReference>
<dbReference type="AlphaFoldDB" id="A0A410RKZ7"/>
<dbReference type="Gene3D" id="3.40.630.30">
    <property type="match status" value="1"/>
</dbReference>
<dbReference type="PROSITE" id="PS51186">
    <property type="entry name" value="GNAT"/>
    <property type="match status" value="1"/>
</dbReference>
<dbReference type="PANTHER" id="PTHR43610:SF1">
    <property type="entry name" value="N-ACETYLTRANSFERASE DOMAIN-CONTAINING PROTEIN"/>
    <property type="match status" value="1"/>
</dbReference>
<name>A0A410RKZ7_CORCK</name>
<dbReference type="SUPFAM" id="SSF55729">
    <property type="entry name" value="Acyl-CoA N-acyltransferases (Nat)"/>
    <property type="match status" value="1"/>
</dbReference>
<keyword evidence="2" id="KW-0808">Transferase</keyword>
<feature type="domain" description="N-acetyltransferase" evidence="1">
    <location>
        <begin position="35"/>
        <end position="201"/>
    </location>
</feature>
<evidence type="ECO:0000313" key="2">
    <source>
        <dbReference type="EMBL" id="QAT82594.1"/>
    </source>
</evidence>
<evidence type="ECO:0000259" key="1">
    <source>
        <dbReference type="PROSITE" id="PS51186"/>
    </source>
</evidence>
<reference evidence="2 3" key="1">
    <citation type="submission" date="2018-12" db="EMBL/GenBank/DDBJ databases">
        <title>Complete Genome Sequence of the Corallopyronin A producing Myxobacterium Corallococcus coralloides B035.</title>
        <authorList>
            <person name="Bouhired S.M."/>
            <person name="Rupp O."/>
            <person name="Blom J."/>
            <person name="Schaeberle T.F."/>
            <person name="Kehraus S."/>
            <person name="Schiefer A."/>
            <person name="Pfarr K."/>
            <person name="Goesmann A."/>
            <person name="Hoerauf A."/>
            <person name="Koenig G.M."/>
        </authorList>
    </citation>
    <scope>NUCLEOTIDE SEQUENCE [LARGE SCALE GENOMIC DNA]</scope>
    <source>
        <strain evidence="2 3">B035</strain>
    </source>
</reference>
<dbReference type="GO" id="GO:0016747">
    <property type="term" value="F:acyltransferase activity, transferring groups other than amino-acyl groups"/>
    <property type="evidence" value="ECO:0007669"/>
    <property type="project" value="InterPro"/>
</dbReference>
<accession>A0A410RKZ7</accession>
<gene>
    <name evidence="2" type="ORF">EJ065_0989</name>
</gene>
<dbReference type="Proteomes" id="UP000288758">
    <property type="component" value="Chromosome"/>
</dbReference>
<sequence length="216" mass="23862">MKRSMDPVLPADVGVPRRDPVPLVVPPVTLEGRAVRLEPLTLEHVPALAAVCEPEVFAHFSRVLRTEADVADYVASALRAAAAGTERPFAIRELAGGAVVGSTRYLDISREYRTLEIGSTWLARRAWRSRVNTECKSLLLTHAFESLGVMRVQLKTDSRNARSRAAIERLGACFEGILRNHMLVRGGVVRDSAYYGFIDTEWPGVKARLEGLLARE</sequence>
<organism evidence="2 3">
    <name type="scientific">Corallococcus coralloides</name>
    <name type="common">Myxococcus coralloides</name>
    <dbReference type="NCBI Taxonomy" id="184914"/>
    <lineage>
        <taxon>Bacteria</taxon>
        <taxon>Pseudomonadati</taxon>
        <taxon>Myxococcota</taxon>
        <taxon>Myxococcia</taxon>
        <taxon>Myxococcales</taxon>
        <taxon>Cystobacterineae</taxon>
        <taxon>Myxococcaceae</taxon>
        <taxon>Corallococcus</taxon>
    </lineage>
</organism>